<proteinExistence type="predicted"/>
<dbReference type="InterPro" id="IPR010359">
    <property type="entry name" value="IrrE_HExxH"/>
</dbReference>
<dbReference type="AlphaFoldDB" id="A0A4R3YTY4"/>
<protein>
    <submittedName>
        <fullName evidence="2">Uncharacterized protein DUF955</fullName>
    </submittedName>
</protein>
<gene>
    <name evidence="2" type="ORF">EC912_102328</name>
</gene>
<evidence type="ECO:0000259" key="1">
    <source>
        <dbReference type="Pfam" id="PF06114"/>
    </source>
</evidence>
<dbReference type="Pfam" id="PF06114">
    <property type="entry name" value="Peptidase_M78"/>
    <property type="match status" value="1"/>
</dbReference>
<feature type="domain" description="IrrE N-terminal-like" evidence="1">
    <location>
        <begin position="44"/>
        <end position="167"/>
    </location>
</feature>
<reference evidence="2 3" key="1">
    <citation type="submission" date="2019-03" db="EMBL/GenBank/DDBJ databases">
        <title>Above-ground endophytic microbial communities from plants in different locations in the United States.</title>
        <authorList>
            <person name="Frank C."/>
        </authorList>
    </citation>
    <scope>NUCLEOTIDE SEQUENCE [LARGE SCALE GENOMIC DNA]</scope>
    <source>
        <strain evidence="2 3">LP_13_YM</strain>
    </source>
</reference>
<evidence type="ECO:0000313" key="2">
    <source>
        <dbReference type="EMBL" id="TCV95980.1"/>
    </source>
</evidence>
<evidence type="ECO:0000313" key="3">
    <source>
        <dbReference type="Proteomes" id="UP000295645"/>
    </source>
</evidence>
<accession>A0A4R3YTY4</accession>
<dbReference type="PANTHER" id="PTHR43236:SF2">
    <property type="entry name" value="BLL0069 PROTEIN"/>
    <property type="match status" value="1"/>
</dbReference>
<organism evidence="2 3">
    <name type="scientific">Luteibacter rhizovicinus</name>
    <dbReference type="NCBI Taxonomy" id="242606"/>
    <lineage>
        <taxon>Bacteria</taxon>
        <taxon>Pseudomonadati</taxon>
        <taxon>Pseudomonadota</taxon>
        <taxon>Gammaproteobacteria</taxon>
        <taxon>Lysobacterales</taxon>
        <taxon>Rhodanobacteraceae</taxon>
        <taxon>Luteibacter</taxon>
    </lineage>
</organism>
<name>A0A4R3YTY4_9GAMM</name>
<dbReference type="EMBL" id="SMCS01000002">
    <property type="protein sequence ID" value="TCV95980.1"/>
    <property type="molecule type" value="Genomic_DNA"/>
</dbReference>
<dbReference type="OrthoDB" id="9796786at2"/>
<keyword evidence="3" id="KW-1185">Reference proteome</keyword>
<sequence>MAIVRKKTTQPTVGPAVTMTGPELVAKLKAANLMRLPLNVRGVAEYLGLEVVEEPMDDDMSGFLEIRSGQWVVGVNAFHHLNRKRFTIAHEIAHFLLHSEGQTEFRDRTFARRTNDPSRMEREADQFAAELLMPAEDVRQKIAAGETSLSALAAQFGVSALAMKYRVQKLGYQVNQ</sequence>
<dbReference type="PANTHER" id="PTHR43236">
    <property type="entry name" value="ANTITOXIN HIGA1"/>
    <property type="match status" value="1"/>
</dbReference>
<dbReference type="RefSeq" id="WP_132142206.1">
    <property type="nucleotide sequence ID" value="NZ_SMCS01000002.1"/>
</dbReference>
<dbReference type="Proteomes" id="UP000295645">
    <property type="component" value="Unassembled WGS sequence"/>
</dbReference>
<comment type="caution">
    <text evidence="2">The sequence shown here is derived from an EMBL/GenBank/DDBJ whole genome shotgun (WGS) entry which is preliminary data.</text>
</comment>
<dbReference type="Gene3D" id="1.10.10.2910">
    <property type="match status" value="1"/>
</dbReference>
<dbReference type="InterPro" id="IPR052345">
    <property type="entry name" value="Rad_response_metalloprotease"/>
</dbReference>